<proteinExistence type="predicted"/>
<comment type="caution">
    <text evidence="2">The sequence shown here is derived from an EMBL/GenBank/DDBJ whole genome shotgun (WGS) entry which is preliminary data.</text>
</comment>
<protein>
    <submittedName>
        <fullName evidence="2">Transporter</fullName>
    </submittedName>
</protein>
<sequence length="343" mass="36937">MKFPQSTMRRVVLSTVLFGASGFASFAQAAENNEVAVPMGFWNLDSAILPLSGTYGQVLLANYRADSVKGSDGNDIAFHKNISGIPVTVNGTVNAKIKVDGIIPKLNYISEEAILGGRYGGYIAIPLLKKSRDVVVSVTTPLPAALQQKIGAQASAAASGSTSGLGDIELAGFIGWKYESLSIVAAMNVDLPTGSFDRNSQVNLGMNSYSFRPLVSAAWSTESGFDFAASLAYNISTANRDTDYKSGQYLHLEYVGSYQFSNNVKAGLHGYYLKQTTYDKDPNGTSALPLINGNKARAASFGPVISYQTDDLKTQVEFKYLKEFSARSRPQGDLFLLTLSRMF</sequence>
<feature type="signal peptide" evidence="1">
    <location>
        <begin position="1"/>
        <end position="29"/>
    </location>
</feature>
<keyword evidence="3" id="KW-1185">Reference proteome</keyword>
<dbReference type="Pfam" id="PF13557">
    <property type="entry name" value="Phenol_MetA_deg"/>
    <property type="match status" value="1"/>
</dbReference>
<evidence type="ECO:0000313" key="2">
    <source>
        <dbReference type="EMBL" id="MBC3812308.1"/>
    </source>
</evidence>
<organism evidence="2 3">
    <name type="scientific">Undibacterium aquatile</name>
    <dbReference type="NCBI Taxonomy" id="1537398"/>
    <lineage>
        <taxon>Bacteria</taxon>
        <taxon>Pseudomonadati</taxon>
        <taxon>Pseudomonadota</taxon>
        <taxon>Betaproteobacteria</taxon>
        <taxon>Burkholderiales</taxon>
        <taxon>Oxalobacteraceae</taxon>
        <taxon>Undibacterium</taxon>
    </lineage>
</organism>
<accession>A0ABR6XHR6</accession>
<evidence type="ECO:0000256" key="1">
    <source>
        <dbReference type="SAM" id="SignalP"/>
    </source>
</evidence>
<dbReference type="RefSeq" id="WP_190479983.1">
    <property type="nucleotide sequence ID" value="NZ_JACOFT010000004.1"/>
</dbReference>
<gene>
    <name evidence="2" type="ORF">H8K26_12730</name>
</gene>
<reference evidence="2 3" key="1">
    <citation type="submission" date="2020-08" db="EMBL/GenBank/DDBJ databases">
        <title>Novel species isolated from subtropical streams in China.</title>
        <authorList>
            <person name="Lu H."/>
        </authorList>
    </citation>
    <scope>NUCLEOTIDE SEQUENCE [LARGE SCALE GENOMIC DNA]</scope>
    <source>
        <strain evidence="2 3">CCTCC AB 2015119</strain>
    </source>
</reference>
<dbReference type="EMBL" id="JACOFT010000004">
    <property type="protein sequence ID" value="MBC3812308.1"/>
    <property type="molecule type" value="Genomic_DNA"/>
</dbReference>
<keyword evidence="1" id="KW-0732">Signal</keyword>
<evidence type="ECO:0000313" key="3">
    <source>
        <dbReference type="Proteomes" id="UP000637632"/>
    </source>
</evidence>
<feature type="chain" id="PRO_5045560374" evidence="1">
    <location>
        <begin position="30"/>
        <end position="343"/>
    </location>
</feature>
<dbReference type="Proteomes" id="UP000637632">
    <property type="component" value="Unassembled WGS sequence"/>
</dbReference>
<name>A0ABR6XHR6_9BURK</name>
<dbReference type="InterPro" id="IPR025737">
    <property type="entry name" value="FApF"/>
</dbReference>